<keyword evidence="1" id="KW-0812">Transmembrane</keyword>
<feature type="chain" id="PRO_5008382389" description="PIR Superfamily Protein" evidence="2">
    <location>
        <begin position="30"/>
        <end position="124"/>
    </location>
</feature>
<evidence type="ECO:0000313" key="4">
    <source>
        <dbReference type="Proteomes" id="UP000078555"/>
    </source>
</evidence>
<evidence type="ECO:0000313" key="3">
    <source>
        <dbReference type="EMBL" id="SBT39114.1"/>
    </source>
</evidence>
<name>A0A1A8Z5A5_PLAOA</name>
<evidence type="ECO:0008006" key="5">
    <source>
        <dbReference type="Google" id="ProtNLM"/>
    </source>
</evidence>
<evidence type="ECO:0000256" key="2">
    <source>
        <dbReference type="SAM" id="SignalP"/>
    </source>
</evidence>
<dbReference type="Proteomes" id="UP000078555">
    <property type="component" value="Unassembled WGS sequence"/>
</dbReference>
<proteinExistence type="predicted"/>
<keyword evidence="1" id="KW-0472">Membrane</keyword>
<evidence type="ECO:0000256" key="1">
    <source>
        <dbReference type="SAM" id="Phobius"/>
    </source>
</evidence>
<feature type="signal peptide" evidence="2">
    <location>
        <begin position="1"/>
        <end position="29"/>
    </location>
</feature>
<dbReference type="AlphaFoldDB" id="A0A1A8Z5A5"/>
<protein>
    <recommendedName>
        <fullName evidence="5">PIR Superfamily Protein</fullName>
    </recommendedName>
</protein>
<keyword evidence="4" id="KW-1185">Reference proteome</keyword>
<accession>A0A1A8Z5A5</accession>
<keyword evidence="1" id="KW-1133">Transmembrane helix</keyword>
<dbReference type="EMBL" id="FLRD01000110">
    <property type="protein sequence ID" value="SBT39114.1"/>
    <property type="molecule type" value="Genomic_DNA"/>
</dbReference>
<feature type="transmembrane region" description="Helical" evidence="1">
    <location>
        <begin position="53"/>
        <end position="84"/>
    </location>
</feature>
<gene>
    <name evidence="3" type="ORF">POVWA1_039290</name>
</gene>
<reference evidence="4" key="1">
    <citation type="submission" date="2016-05" db="EMBL/GenBank/DDBJ databases">
        <authorList>
            <person name="Naeem Raeece"/>
        </authorList>
    </citation>
    <scope>NUCLEOTIDE SEQUENCE [LARGE SCALE GENOMIC DNA]</scope>
</reference>
<sequence length="124" mass="13221">MRTMRSCMAPFGLVKFYIIFFIPPPKGTCSPICARKRIRILLWKQRSFEGNLAGSLVGSLTGSFVGSLVGSLVSSLIGSLAGWIKTTRELVLCKNTGQKIHPHIAAPPAGVAAVRLPFVAPPSG</sequence>
<keyword evidence="2" id="KW-0732">Signal</keyword>
<organism evidence="3 4">
    <name type="scientific">Plasmodium ovale wallikeri</name>
    <dbReference type="NCBI Taxonomy" id="864142"/>
    <lineage>
        <taxon>Eukaryota</taxon>
        <taxon>Sar</taxon>
        <taxon>Alveolata</taxon>
        <taxon>Apicomplexa</taxon>
        <taxon>Aconoidasida</taxon>
        <taxon>Haemosporida</taxon>
        <taxon>Plasmodiidae</taxon>
        <taxon>Plasmodium</taxon>
        <taxon>Plasmodium (Plasmodium)</taxon>
    </lineage>
</organism>